<dbReference type="RefSeq" id="WP_047847004.1">
    <property type="nucleotide sequence ID" value="NZ_AEJF01000085.1"/>
</dbReference>
<name>A0A0J1G0P0_9BURK</name>
<keyword evidence="3" id="KW-1185">Reference proteome</keyword>
<comment type="caution">
    <text evidence="2">The sequence shown here is derived from an EMBL/GenBank/DDBJ whole genome shotgun (WGS) entry which is preliminary data.</text>
</comment>
<evidence type="ECO:0000313" key="2">
    <source>
        <dbReference type="EMBL" id="KLU25748.1"/>
    </source>
</evidence>
<gene>
    <name evidence="2" type="ORF">EOS_12725</name>
</gene>
<dbReference type="Proteomes" id="UP000035963">
    <property type="component" value="Unassembled WGS sequence"/>
</dbReference>
<organism evidence="2 3">
    <name type="scientific">Caballeronia mineralivorans PML1(12)</name>
    <dbReference type="NCBI Taxonomy" id="908627"/>
    <lineage>
        <taxon>Bacteria</taxon>
        <taxon>Pseudomonadati</taxon>
        <taxon>Pseudomonadota</taxon>
        <taxon>Betaproteobacteria</taxon>
        <taxon>Burkholderiales</taxon>
        <taxon>Burkholderiaceae</taxon>
        <taxon>Caballeronia</taxon>
    </lineage>
</organism>
<feature type="region of interest" description="Disordered" evidence="1">
    <location>
        <begin position="1"/>
        <end position="36"/>
    </location>
</feature>
<dbReference type="AlphaFoldDB" id="A0A0J1G0P0"/>
<sequence>MAGYPIVRSVDFDKPQGTPQARKKPRGEQYERSHAVFSSNKSSDCCFRQHLVERDGQVGIDVKIREHRAEQMKRKLPPHGGSF</sequence>
<proteinExistence type="predicted"/>
<accession>A0A0J1G0P0</accession>
<evidence type="ECO:0000313" key="3">
    <source>
        <dbReference type="Proteomes" id="UP000035963"/>
    </source>
</evidence>
<dbReference type="EMBL" id="AEJF01000085">
    <property type="protein sequence ID" value="KLU25748.1"/>
    <property type="molecule type" value="Genomic_DNA"/>
</dbReference>
<dbReference type="PATRIC" id="fig|908627.4.peg.2827"/>
<evidence type="ECO:0000256" key="1">
    <source>
        <dbReference type="SAM" id="MobiDB-lite"/>
    </source>
</evidence>
<reference evidence="2 3" key="1">
    <citation type="journal article" date="2015" name="Genome Announc.">
        <title>Draft Genome Sequence of Burkholderia sp. Strain PML1(12), an Ectomycorrhizosphere-Inhabiting Bacterium with Effective Mineral-Weathering Ability.</title>
        <authorList>
            <person name="Uroz S."/>
            <person name="Oger P."/>
        </authorList>
    </citation>
    <scope>NUCLEOTIDE SEQUENCE [LARGE SCALE GENOMIC DNA]</scope>
    <source>
        <strain evidence="3">PML1(12)</strain>
    </source>
</reference>
<protein>
    <submittedName>
        <fullName evidence="2">Uncharacterized protein</fullName>
    </submittedName>
</protein>